<accession>A0A391NS17</accession>
<protein>
    <submittedName>
        <fullName evidence="1">Uncharacterized protein</fullName>
    </submittedName>
</protein>
<feature type="non-terminal residue" evidence="1">
    <location>
        <position position="17"/>
    </location>
</feature>
<name>A0A391NS17_9EUKA</name>
<evidence type="ECO:0000313" key="2">
    <source>
        <dbReference type="Proteomes" id="UP000265618"/>
    </source>
</evidence>
<keyword evidence="2" id="KW-1185">Reference proteome</keyword>
<dbReference type="Proteomes" id="UP000265618">
    <property type="component" value="Unassembled WGS sequence"/>
</dbReference>
<sequence>MSHNEMRDAQADPQFQT</sequence>
<dbReference type="AlphaFoldDB" id="A0A391NS17"/>
<dbReference type="EMBL" id="BDIP01003746">
    <property type="protein sequence ID" value="GCA63490.1"/>
    <property type="molecule type" value="Genomic_DNA"/>
</dbReference>
<evidence type="ECO:0000313" key="1">
    <source>
        <dbReference type="EMBL" id="GCA63490.1"/>
    </source>
</evidence>
<gene>
    <name evidence="1" type="ORF">KIPB_010245</name>
</gene>
<organism evidence="1 2">
    <name type="scientific">Kipferlia bialata</name>
    <dbReference type="NCBI Taxonomy" id="797122"/>
    <lineage>
        <taxon>Eukaryota</taxon>
        <taxon>Metamonada</taxon>
        <taxon>Carpediemonas-like organisms</taxon>
        <taxon>Kipferlia</taxon>
    </lineage>
</organism>
<reference evidence="1 2" key="1">
    <citation type="journal article" date="2018" name="PLoS ONE">
        <title>The draft genome of Kipferlia bialata reveals reductive genome evolution in fornicate parasites.</title>
        <authorList>
            <person name="Tanifuji G."/>
            <person name="Takabayashi S."/>
            <person name="Kume K."/>
            <person name="Takagi M."/>
            <person name="Nakayama T."/>
            <person name="Kamikawa R."/>
            <person name="Inagaki Y."/>
            <person name="Hashimoto T."/>
        </authorList>
    </citation>
    <scope>NUCLEOTIDE SEQUENCE [LARGE SCALE GENOMIC DNA]</scope>
    <source>
        <strain evidence="1">NY0173</strain>
    </source>
</reference>
<proteinExistence type="predicted"/>
<comment type="caution">
    <text evidence="1">The sequence shown here is derived from an EMBL/GenBank/DDBJ whole genome shotgun (WGS) entry which is preliminary data.</text>
</comment>